<dbReference type="Pfam" id="PF12971">
    <property type="entry name" value="NAGLU_N"/>
    <property type="match status" value="1"/>
</dbReference>
<feature type="domain" description="Peptidase M48" evidence="8">
    <location>
        <begin position="1014"/>
        <end position="1227"/>
    </location>
</feature>
<keyword evidence="2" id="KW-0645">Protease</keyword>
<dbReference type="Pfam" id="PF12972">
    <property type="entry name" value="NAGLU_C"/>
    <property type="match status" value="1"/>
</dbReference>
<evidence type="ECO:0000259" key="10">
    <source>
        <dbReference type="Pfam" id="PF12971"/>
    </source>
</evidence>
<keyword evidence="6" id="KW-0482">Metalloprotease</keyword>
<feature type="domain" description="Alpha-N-acetylglucosaminidase C-terminal" evidence="11">
    <location>
        <begin position="515"/>
        <end position="769"/>
    </location>
</feature>
<dbReference type="Pfam" id="PF01435">
    <property type="entry name" value="Peptidase_M48"/>
    <property type="match status" value="1"/>
</dbReference>
<comment type="cofactor">
    <cofactor evidence="1">
        <name>Zn(2+)</name>
        <dbReference type="ChEBI" id="CHEBI:29105"/>
    </cofactor>
</comment>
<gene>
    <name evidence="12" type="ORF">CCMP2556_LOCUS33395</name>
</gene>
<protein>
    <recommendedName>
        <fullName evidence="14">Peptidase M48 domain-containing protein</fullName>
    </recommendedName>
</protein>
<evidence type="ECO:0000256" key="2">
    <source>
        <dbReference type="ARBA" id="ARBA00022670"/>
    </source>
</evidence>
<evidence type="ECO:0000256" key="5">
    <source>
        <dbReference type="ARBA" id="ARBA00022833"/>
    </source>
</evidence>
<proteinExistence type="predicted"/>
<evidence type="ECO:0000259" key="8">
    <source>
        <dbReference type="Pfam" id="PF01435"/>
    </source>
</evidence>
<dbReference type="Gene3D" id="3.30.379.10">
    <property type="entry name" value="Chitobiase/beta-hexosaminidase domain 2-like"/>
    <property type="match status" value="1"/>
</dbReference>
<dbReference type="InterPro" id="IPR007781">
    <property type="entry name" value="NAGLU"/>
</dbReference>
<keyword evidence="13" id="KW-1185">Reference proteome</keyword>
<evidence type="ECO:0000256" key="4">
    <source>
        <dbReference type="ARBA" id="ARBA00022801"/>
    </source>
</evidence>
<evidence type="ECO:0000259" key="9">
    <source>
        <dbReference type="Pfam" id="PF05089"/>
    </source>
</evidence>
<evidence type="ECO:0000313" key="13">
    <source>
        <dbReference type="Proteomes" id="UP001642484"/>
    </source>
</evidence>
<feature type="signal peptide" evidence="7">
    <location>
        <begin position="1"/>
        <end position="17"/>
    </location>
</feature>
<evidence type="ECO:0000256" key="1">
    <source>
        <dbReference type="ARBA" id="ARBA00001947"/>
    </source>
</evidence>
<keyword evidence="3" id="KW-0479">Metal-binding</keyword>
<organism evidence="12 13">
    <name type="scientific">Durusdinium trenchii</name>
    <dbReference type="NCBI Taxonomy" id="1381693"/>
    <lineage>
        <taxon>Eukaryota</taxon>
        <taxon>Sar</taxon>
        <taxon>Alveolata</taxon>
        <taxon>Dinophyceae</taxon>
        <taxon>Suessiales</taxon>
        <taxon>Symbiodiniaceae</taxon>
        <taxon>Durusdinium</taxon>
    </lineage>
</organism>
<keyword evidence="5" id="KW-0862">Zinc</keyword>
<evidence type="ECO:0008006" key="14">
    <source>
        <dbReference type="Google" id="ProtNLM"/>
    </source>
</evidence>
<dbReference type="InterPro" id="IPR024240">
    <property type="entry name" value="NAGLU_N"/>
</dbReference>
<sequence>MAFLALLFIGTASTAVADSLVAYDFAGRGSADAVAGLLARVLQQSEAEIWSSFDLQLAPRCRRAKPPTAKTELCFDLESAGGKVKVSATSGIDLAYGAAWYLRSYCNMSFSWNRTGGHQVMVPSQWPSVTEPITRYRTVPISYFNNVVTFSYSYAWYDFEQWEAWLDWAALNGINVVLAYTGQEETGLTSCAFSTCQTWEIYRKTFNSFGVTDDQFAAWSNGVAWLAWSRGQSMHGIGNDCGDACMPLPLSWMRSQWQLQKQILERSRSLGMVSVLPTFQGNLPPVFRQLQPRANISKTGPAWLDALDPLFAEIQKRYMETMIGDWGTDHWYETDGYFDQQQGPWKAQALTTEASAWRSPEDVPVDPHAFAHAAAAYKSMNATDPKAVWLCQGWIWRGWGADKLPFMKGFVSAVPPKHFVMLDMFDEADPEWDKFEDFGYFGTPFIWSVLHNFGGNTGMWGSLPTLNSAPFAAFNRTANVAGTGAAPEGIDQNPFYYSFLTDLSWLQAPVNLSSWTDAWTLQRYGRSSPAAQKAFGLLLQSVYSNETNQRAIHSLGGFQAEKNSDGLTGMPLGGSYETPHPSWYDLSVAIDAWKALIAAAEAMPRIPETLRYDLVNLGREVLSKISNEFFSKLASATTAGAVKAAGSEMLNLLLDVDRLLCSSGAFLASTWIANSVRWADGNATLERYFEMAARSQTTVWTPQTPGSTTLTSLCDYANKQWAGQVGGFYRLRYECYIVQALDDFSHGRALNKTQFEACVAAASYDWTHDLGAKKYPMHDEAGLLPLRNAFDWTWFLYAAFSLTGQAGMIHMARRLDSTEVGRRRKGAFPYALQGENRLAMAGRRMPLAPAALRGLRGIVIGTGSANSGARRPIWEFWNNRWLRRALRASRIGALSVSIFGVGYTTGVSDVLADPQDFRQKKATSLLKSMNATDAEGHVRLCEDHSEEVKAVKRVLPRLLRAARAQVDALAEEIFQAIQQGEATRSQEKDLETLQRAQKRLQGWSDHGFLVVDVNTPNAFVTPMLPRMVFVHRGIFWVDGLARPEGLQVGKEVYVRRDGWQRAKLVSQHQDQWAAILGDSETVTVGPEDMRVRERRQLVENDEQLAMLLGHELAHAVHDHGYESLGIWTTAYSLELVLLSILDPSGMFIFLLELAAGAIARYAFVLPLGRCDEMEADATGLQICARAGYDPRLATEFMERFASFQDDRSPTWASTHPSTEGRIKALKDAEADAIKCFQEHQAARRWL</sequence>
<dbReference type="Pfam" id="PF05089">
    <property type="entry name" value="NAGLU"/>
    <property type="match status" value="1"/>
</dbReference>
<dbReference type="InterPro" id="IPR001915">
    <property type="entry name" value="Peptidase_M48"/>
</dbReference>
<dbReference type="EMBL" id="CAXAMN010022284">
    <property type="protein sequence ID" value="CAK9068007.1"/>
    <property type="molecule type" value="Genomic_DNA"/>
</dbReference>
<evidence type="ECO:0000256" key="3">
    <source>
        <dbReference type="ARBA" id="ARBA00022723"/>
    </source>
</evidence>
<evidence type="ECO:0000256" key="6">
    <source>
        <dbReference type="ARBA" id="ARBA00023049"/>
    </source>
</evidence>
<evidence type="ECO:0000256" key="7">
    <source>
        <dbReference type="SAM" id="SignalP"/>
    </source>
</evidence>
<evidence type="ECO:0000313" key="12">
    <source>
        <dbReference type="EMBL" id="CAK9068007.1"/>
    </source>
</evidence>
<dbReference type="Gene3D" id="1.20.120.670">
    <property type="entry name" value="N-acetyl-b-d-glucoasminidase"/>
    <property type="match status" value="1"/>
</dbReference>
<dbReference type="PANTHER" id="PTHR12872">
    <property type="entry name" value="ALPHA-N-ACETYLGLUCOSAMINIDASE"/>
    <property type="match status" value="1"/>
</dbReference>
<accession>A0ABP0NW29</accession>
<feature type="domain" description="Alpha-N-acetylglucosaminidase tim-barrel" evidence="9">
    <location>
        <begin position="143"/>
        <end position="506"/>
    </location>
</feature>
<feature type="domain" description="Alpha-N-acetylglucosaminidase N-terminal" evidence="10">
    <location>
        <begin position="33"/>
        <end position="127"/>
    </location>
</feature>
<dbReference type="PANTHER" id="PTHR12872:SF1">
    <property type="entry name" value="ALPHA-N-ACETYLGLUCOSAMINIDASE"/>
    <property type="match status" value="1"/>
</dbReference>
<dbReference type="InterPro" id="IPR024733">
    <property type="entry name" value="NAGLU_tim-barrel"/>
</dbReference>
<dbReference type="Proteomes" id="UP001642484">
    <property type="component" value="Unassembled WGS sequence"/>
</dbReference>
<dbReference type="Gene3D" id="3.20.20.80">
    <property type="entry name" value="Glycosidases"/>
    <property type="match status" value="1"/>
</dbReference>
<reference evidence="12 13" key="1">
    <citation type="submission" date="2024-02" db="EMBL/GenBank/DDBJ databases">
        <authorList>
            <person name="Chen Y."/>
            <person name="Shah S."/>
            <person name="Dougan E. K."/>
            <person name="Thang M."/>
            <person name="Chan C."/>
        </authorList>
    </citation>
    <scope>NUCLEOTIDE SEQUENCE [LARGE SCALE GENOMIC DNA]</scope>
</reference>
<comment type="caution">
    <text evidence="12">The sequence shown here is derived from an EMBL/GenBank/DDBJ whole genome shotgun (WGS) entry which is preliminary data.</text>
</comment>
<feature type="chain" id="PRO_5046296637" description="Peptidase M48 domain-containing protein" evidence="7">
    <location>
        <begin position="18"/>
        <end position="1246"/>
    </location>
</feature>
<dbReference type="InterPro" id="IPR029018">
    <property type="entry name" value="Hex-like_dom2"/>
</dbReference>
<name>A0ABP0NW29_9DINO</name>
<keyword evidence="4" id="KW-0378">Hydrolase</keyword>
<dbReference type="InterPro" id="IPR024732">
    <property type="entry name" value="NAGLU_C"/>
</dbReference>
<keyword evidence="7" id="KW-0732">Signal</keyword>
<evidence type="ECO:0000259" key="11">
    <source>
        <dbReference type="Pfam" id="PF12972"/>
    </source>
</evidence>